<feature type="transmembrane region" description="Helical" evidence="1">
    <location>
        <begin position="145"/>
        <end position="166"/>
    </location>
</feature>
<organism evidence="2 3">
    <name type="scientific">Dietzia maris</name>
    <dbReference type="NCBI Taxonomy" id="37915"/>
    <lineage>
        <taxon>Bacteria</taxon>
        <taxon>Bacillati</taxon>
        <taxon>Actinomycetota</taxon>
        <taxon>Actinomycetes</taxon>
        <taxon>Mycobacteriales</taxon>
        <taxon>Dietziaceae</taxon>
        <taxon>Dietzia</taxon>
    </lineage>
</organism>
<dbReference type="AlphaFoldDB" id="A0AAE4QWH6"/>
<feature type="transmembrane region" description="Helical" evidence="1">
    <location>
        <begin position="74"/>
        <end position="94"/>
    </location>
</feature>
<dbReference type="Proteomes" id="UP001185873">
    <property type="component" value="Unassembled WGS sequence"/>
</dbReference>
<feature type="transmembrane region" description="Helical" evidence="1">
    <location>
        <begin position="101"/>
        <end position="125"/>
    </location>
</feature>
<protein>
    <submittedName>
        <fullName evidence="2">Uncharacterized protein</fullName>
    </submittedName>
</protein>
<evidence type="ECO:0000313" key="2">
    <source>
        <dbReference type="EMBL" id="MDV6299614.1"/>
    </source>
</evidence>
<keyword evidence="1" id="KW-0812">Transmembrane</keyword>
<accession>A0AAE4QWH6</accession>
<evidence type="ECO:0000313" key="3">
    <source>
        <dbReference type="Proteomes" id="UP001185873"/>
    </source>
</evidence>
<keyword evidence="1" id="KW-0472">Membrane</keyword>
<reference evidence="2" key="1">
    <citation type="submission" date="2023-10" db="EMBL/GenBank/DDBJ databases">
        <title>Development of a sustainable strategy for remediation of hydrocarbon-contaminated territories based on the waste exchange concept.</title>
        <authorList>
            <person name="Krivoruchko A."/>
        </authorList>
    </citation>
    <scope>NUCLEOTIDE SEQUENCE</scope>
    <source>
        <strain evidence="2">IEGM 1175</strain>
    </source>
</reference>
<evidence type="ECO:0000256" key="1">
    <source>
        <dbReference type="SAM" id="Phobius"/>
    </source>
</evidence>
<proteinExistence type="predicted"/>
<sequence>MAAYTPPPPHRIPLPTRTPTRTKVISRGRSRLCALVEVGGLAVALLSLYLPWLSTGRGEQITALGITDLIDVRSVAPVLYLGLVGMLLLVAATAGTRLGAFALAAAVVAAGALVGHLAFVWILIASTGEAEPMLSGLPADASVTFGPYVAALGFVTVAAVSAWAAFTAEYVHPDPGSGHRTMDARVI</sequence>
<name>A0AAE4QWH6_9ACTN</name>
<dbReference type="EMBL" id="JAWLKJ010000002">
    <property type="protein sequence ID" value="MDV6299614.1"/>
    <property type="molecule type" value="Genomic_DNA"/>
</dbReference>
<dbReference type="RefSeq" id="WP_096906099.1">
    <property type="nucleotide sequence ID" value="NZ_JAWLKJ010000002.1"/>
</dbReference>
<gene>
    <name evidence="2" type="ORF">R3P82_10875</name>
</gene>
<feature type="transmembrane region" description="Helical" evidence="1">
    <location>
        <begin position="32"/>
        <end position="54"/>
    </location>
</feature>
<comment type="caution">
    <text evidence="2">The sequence shown here is derived from an EMBL/GenBank/DDBJ whole genome shotgun (WGS) entry which is preliminary data.</text>
</comment>
<keyword evidence="1" id="KW-1133">Transmembrane helix</keyword>